<dbReference type="Proteomes" id="UP001557470">
    <property type="component" value="Unassembled WGS sequence"/>
</dbReference>
<sequence length="765" mass="83765">MSTSPASKDMPVQRSPSDGAPTDGVSEVLVSPQHSTPGSSGPQHKKLVSSLLQSPSFREELDVLIQEQTKKGGSSSNLWALRQLADYVASHGTPAALTASPSNTGLMTVTPINDLHGLETSSMVKGERLMRCKLASVHRLLDLYGWAQLSHTCLTLRVSKEQEHFLVVPDGLAYGEVTASSLVKVNILGEVVERGSTPLGVDLDSFSLHSAIYSTRPDVRCLLHLHTPATTAVSAMKCGLLPLSHEALLVGEVAYYDYNGLMEDEEDRVALQKSLGPTCKVLVLRNHGIVALGDSVEEAFYTIYHIQAACQVQVSALCSAGGEHNLIVLDRSTHKPNVTGTVGWAGSTFGPMTKSRLGEHEFEALMRTLDNLGYRTGYAYRFPVLLERSRTRREVEVPATAHSFPFEEEGVHPLPRQHPYAQRHQQEKTRWLNTPNSYLRVNQDQASPGHNRTTWLKTEEIQHGGGAIKIENPNQFVPLFTNPKEVLETRNKIRQQNRQDMKTAGPQSQVLASVITDDSPPVQTKLHVAVKKIVFSVNNNNKVKSPDPAELAKLEPETPNPFNQLTDKELEEYRKEVQRKADGQTDAEEVENEKKSSQATSPTNNPSHCNLPPSGETQPAELTTLLVLDPGAKEIPNSYMIARCMCEHVLTVISFSFSLTTLGTTLVLRSCLNNETKTDSTSVQNGKGEPEKQNAEELEKGMKALSTNDNSTPPSSTPAAPPAKPPGNTPDGSPSKSPSKKKKKFKAPSFLKKSKKKEQKEKAES</sequence>
<protein>
    <recommendedName>
        <fullName evidence="12">Class II aldolase/adducin N-terminal domain-containing protein</fullName>
    </recommendedName>
</protein>
<dbReference type="InterPro" id="IPR001303">
    <property type="entry name" value="Aldolase_II/adducin_N"/>
</dbReference>
<feature type="compositionally biased region" description="Polar residues" evidence="11">
    <location>
        <begin position="32"/>
        <end position="42"/>
    </location>
</feature>
<evidence type="ECO:0000313" key="13">
    <source>
        <dbReference type="EMBL" id="KAL0979202.1"/>
    </source>
</evidence>
<evidence type="ECO:0000256" key="1">
    <source>
        <dbReference type="ARBA" id="ARBA00004245"/>
    </source>
</evidence>
<feature type="compositionally biased region" description="Pro residues" evidence="11">
    <location>
        <begin position="715"/>
        <end position="728"/>
    </location>
</feature>
<dbReference type="GO" id="GO:0005516">
    <property type="term" value="F:calmodulin binding"/>
    <property type="evidence" value="ECO:0007669"/>
    <property type="project" value="UniProtKB-KW"/>
</dbReference>
<dbReference type="InterPro" id="IPR036409">
    <property type="entry name" value="Aldolase_II/adducin_N_sf"/>
</dbReference>
<dbReference type="Gene3D" id="3.40.225.10">
    <property type="entry name" value="Class II aldolase/adducin N-terminal domain"/>
    <property type="match status" value="1"/>
</dbReference>
<evidence type="ECO:0000256" key="7">
    <source>
        <dbReference type="ARBA" id="ARBA00022860"/>
    </source>
</evidence>
<keyword evidence="10" id="KW-0206">Cytoskeleton</keyword>
<organism evidence="13 14">
    <name type="scientific">Umbra pygmaea</name>
    <name type="common">Eastern mudminnow</name>
    <dbReference type="NCBI Taxonomy" id="75934"/>
    <lineage>
        <taxon>Eukaryota</taxon>
        <taxon>Metazoa</taxon>
        <taxon>Chordata</taxon>
        <taxon>Craniata</taxon>
        <taxon>Vertebrata</taxon>
        <taxon>Euteleostomi</taxon>
        <taxon>Actinopterygii</taxon>
        <taxon>Neopterygii</taxon>
        <taxon>Teleostei</taxon>
        <taxon>Protacanthopterygii</taxon>
        <taxon>Esociformes</taxon>
        <taxon>Umbridae</taxon>
        <taxon>Umbra</taxon>
    </lineage>
</organism>
<feature type="compositionally biased region" description="Polar residues" evidence="11">
    <location>
        <begin position="676"/>
        <end position="685"/>
    </location>
</feature>
<name>A0ABD0XBR7_UMBPY</name>
<feature type="region of interest" description="Disordered" evidence="11">
    <location>
        <begin position="676"/>
        <end position="765"/>
    </location>
</feature>
<evidence type="ECO:0000256" key="11">
    <source>
        <dbReference type="SAM" id="MobiDB-lite"/>
    </source>
</evidence>
<evidence type="ECO:0000256" key="5">
    <source>
        <dbReference type="ARBA" id="ARBA00022490"/>
    </source>
</evidence>
<dbReference type="GO" id="GO:0005856">
    <property type="term" value="C:cytoskeleton"/>
    <property type="evidence" value="ECO:0007669"/>
    <property type="project" value="UniProtKB-SubCell"/>
</dbReference>
<keyword evidence="9" id="KW-0009">Actin-binding</keyword>
<feature type="compositionally biased region" description="Basic and acidic residues" evidence="11">
    <location>
        <begin position="544"/>
        <end position="556"/>
    </location>
</feature>
<evidence type="ECO:0000256" key="10">
    <source>
        <dbReference type="ARBA" id="ARBA00023212"/>
    </source>
</evidence>
<dbReference type="PANTHER" id="PTHR10672">
    <property type="entry name" value="ADDUCIN"/>
    <property type="match status" value="1"/>
</dbReference>
<proteinExistence type="inferred from homology"/>
<gene>
    <name evidence="13" type="ORF">UPYG_G00182070</name>
</gene>
<keyword evidence="7" id="KW-0112">Calmodulin-binding</keyword>
<dbReference type="InterPro" id="IPR051017">
    <property type="entry name" value="Aldolase-II_Adducin_sf"/>
</dbReference>
<dbReference type="PANTHER" id="PTHR10672:SF6">
    <property type="entry name" value="BETA-ADDUCIN"/>
    <property type="match status" value="1"/>
</dbReference>
<feature type="compositionally biased region" description="Polar residues" evidence="11">
    <location>
        <begin position="597"/>
        <end position="608"/>
    </location>
</feature>
<dbReference type="GO" id="GO:0005886">
    <property type="term" value="C:plasma membrane"/>
    <property type="evidence" value="ECO:0007669"/>
    <property type="project" value="UniProtKB-SubCell"/>
</dbReference>
<evidence type="ECO:0000256" key="6">
    <source>
        <dbReference type="ARBA" id="ARBA00022553"/>
    </source>
</evidence>
<keyword evidence="4" id="KW-1003">Cell membrane</keyword>
<evidence type="ECO:0000256" key="2">
    <source>
        <dbReference type="ARBA" id="ARBA00004413"/>
    </source>
</evidence>
<keyword evidence="5" id="KW-0963">Cytoplasm</keyword>
<evidence type="ECO:0000259" key="12">
    <source>
        <dbReference type="SMART" id="SM01007"/>
    </source>
</evidence>
<dbReference type="Pfam" id="PF00596">
    <property type="entry name" value="Aldolase_II"/>
    <property type="match status" value="1"/>
</dbReference>
<accession>A0ABD0XBR7</accession>
<evidence type="ECO:0000313" key="14">
    <source>
        <dbReference type="Proteomes" id="UP001557470"/>
    </source>
</evidence>
<dbReference type="AlphaFoldDB" id="A0ABD0XBR7"/>
<dbReference type="FunFam" id="3.40.225.10:FF:000004">
    <property type="entry name" value="gamma-adducin isoform X1"/>
    <property type="match status" value="1"/>
</dbReference>
<comment type="similarity">
    <text evidence="3">Belongs to the aldolase class II family. Adducin subfamily.</text>
</comment>
<keyword evidence="6" id="KW-0597">Phosphoprotein</keyword>
<evidence type="ECO:0000256" key="3">
    <source>
        <dbReference type="ARBA" id="ARBA00006274"/>
    </source>
</evidence>
<feature type="compositionally biased region" description="Basic and acidic residues" evidence="11">
    <location>
        <begin position="688"/>
        <end position="702"/>
    </location>
</feature>
<reference evidence="13 14" key="1">
    <citation type="submission" date="2024-06" db="EMBL/GenBank/DDBJ databases">
        <authorList>
            <person name="Pan Q."/>
            <person name="Wen M."/>
            <person name="Jouanno E."/>
            <person name="Zahm M."/>
            <person name="Klopp C."/>
            <person name="Cabau C."/>
            <person name="Louis A."/>
            <person name="Berthelot C."/>
            <person name="Parey E."/>
            <person name="Roest Crollius H."/>
            <person name="Montfort J."/>
            <person name="Robinson-Rechavi M."/>
            <person name="Bouchez O."/>
            <person name="Lampietro C."/>
            <person name="Lopez Roques C."/>
            <person name="Donnadieu C."/>
            <person name="Postlethwait J."/>
            <person name="Bobe J."/>
            <person name="Verreycken H."/>
            <person name="Guiguen Y."/>
        </authorList>
    </citation>
    <scope>NUCLEOTIDE SEQUENCE [LARGE SCALE GENOMIC DNA]</scope>
    <source>
        <strain evidence="13">Up_M1</strain>
        <tissue evidence="13">Testis</tissue>
    </source>
</reference>
<dbReference type="SMART" id="SM01007">
    <property type="entry name" value="Aldolase_II"/>
    <property type="match status" value="1"/>
</dbReference>
<feature type="compositionally biased region" description="Basic residues" evidence="11">
    <location>
        <begin position="738"/>
        <end position="757"/>
    </location>
</feature>
<comment type="subcellular location">
    <subcellularLocation>
        <location evidence="2">Cell membrane</location>
        <topology evidence="2">Peripheral membrane protein</topology>
        <orientation evidence="2">Cytoplasmic side</orientation>
    </subcellularLocation>
    <subcellularLocation>
        <location evidence="1">Cytoplasm</location>
        <location evidence="1">Cytoskeleton</location>
    </subcellularLocation>
</comment>
<evidence type="ECO:0000256" key="9">
    <source>
        <dbReference type="ARBA" id="ARBA00023203"/>
    </source>
</evidence>
<dbReference type="SUPFAM" id="SSF53639">
    <property type="entry name" value="AraD/HMP-PK domain-like"/>
    <property type="match status" value="1"/>
</dbReference>
<feature type="domain" description="Class II aldolase/adducin N-terminal" evidence="12">
    <location>
        <begin position="132"/>
        <end position="314"/>
    </location>
</feature>
<feature type="region of interest" description="Disordered" evidence="11">
    <location>
        <begin position="1"/>
        <end position="49"/>
    </location>
</feature>
<keyword evidence="14" id="KW-1185">Reference proteome</keyword>
<dbReference type="EMBL" id="JAGEUA010000005">
    <property type="protein sequence ID" value="KAL0979202.1"/>
    <property type="molecule type" value="Genomic_DNA"/>
</dbReference>
<feature type="region of interest" description="Disordered" evidence="11">
    <location>
        <begin position="540"/>
        <end position="618"/>
    </location>
</feature>
<dbReference type="GO" id="GO:0003779">
    <property type="term" value="F:actin binding"/>
    <property type="evidence" value="ECO:0007669"/>
    <property type="project" value="UniProtKB-KW"/>
</dbReference>
<evidence type="ECO:0000256" key="8">
    <source>
        <dbReference type="ARBA" id="ARBA00023136"/>
    </source>
</evidence>
<comment type="caution">
    <text evidence="13">The sequence shown here is derived from an EMBL/GenBank/DDBJ whole genome shotgun (WGS) entry which is preliminary data.</text>
</comment>
<keyword evidence="8" id="KW-0472">Membrane</keyword>
<evidence type="ECO:0000256" key="4">
    <source>
        <dbReference type="ARBA" id="ARBA00022475"/>
    </source>
</evidence>
<feature type="compositionally biased region" description="Basic and acidic residues" evidence="11">
    <location>
        <begin position="566"/>
        <end position="583"/>
    </location>
</feature>